<dbReference type="EMBL" id="QGDQ01000050">
    <property type="protein sequence ID" value="PWJ45812.1"/>
    <property type="molecule type" value="Genomic_DNA"/>
</dbReference>
<keyword evidence="3" id="KW-1185">Reference proteome</keyword>
<dbReference type="InterPro" id="IPR009057">
    <property type="entry name" value="Homeodomain-like_sf"/>
</dbReference>
<dbReference type="GO" id="GO:0003677">
    <property type="term" value="F:DNA binding"/>
    <property type="evidence" value="ECO:0007669"/>
    <property type="project" value="InterPro"/>
</dbReference>
<dbReference type="GO" id="GO:0004803">
    <property type="term" value="F:transposase activity"/>
    <property type="evidence" value="ECO:0007669"/>
    <property type="project" value="InterPro"/>
</dbReference>
<accession>A0A315ZKG3</accession>
<proteinExistence type="predicted"/>
<comment type="caution">
    <text evidence="2">The sequence shown here is derived from an EMBL/GenBank/DDBJ whole genome shotgun (WGS) entry which is preliminary data.</text>
</comment>
<name>A0A315ZKG3_9ACTN</name>
<dbReference type="RefSeq" id="WP_109776709.1">
    <property type="nucleotide sequence ID" value="NZ_QGDQ01000050.1"/>
</dbReference>
<dbReference type="GO" id="GO:0006313">
    <property type="term" value="P:DNA transposition"/>
    <property type="evidence" value="ECO:0007669"/>
    <property type="project" value="InterPro"/>
</dbReference>
<dbReference type="SUPFAM" id="SSF46689">
    <property type="entry name" value="Homeodomain-like"/>
    <property type="match status" value="1"/>
</dbReference>
<reference evidence="2 3" key="1">
    <citation type="submission" date="2018-03" db="EMBL/GenBank/DDBJ databases">
        <title>Genomic Encyclopedia of Archaeal and Bacterial Type Strains, Phase II (KMG-II): from individual species to whole genera.</title>
        <authorList>
            <person name="Goeker M."/>
        </authorList>
    </citation>
    <scope>NUCLEOTIDE SEQUENCE [LARGE SCALE GENOMIC DNA]</scope>
    <source>
        <strain evidence="2 3">DSM 44889</strain>
    </source>
</reference>
<evidence type="ECO:0000313" key="2">
    <source>
        <dbReference type="EMBL" id="PWJ45812.1"/>
    </source>
</evidence>
<gene>
    <name evidence="2" type="ORF">BXY45_15011</name>
</gene>
<evidence type="ECO:0000313" key="3">
    <source>
        <dbReference type="Proteomes" id="UP000245469"/>
    </source>
</evidence>
<keyword evidence="1" id="KW-0175">Coiled coil</keyword>
<dbReference type="OrthoDB" id="9803878at2"/>
<dbReference type="InterPro" id="IPR002514">
    <property type="entry name" value="Transposase_8"/>
</dbReference>
<dbReference type="Proteomes" id="UP000245469">
    <property type="component" value="Unassembled WGS sequence"/>
</dbReference>
<feature type="coiled-coil region" evidence="1">
    <location>
        <begin position="62"/>
        <end position="89"/>
    </location>
</feature>
<dbReference type="Gene3D" id="1.10.10.60">
    <property type="entry name" value="Homeodomain-like"/>
    <property type="match status" value="1"/>
</dbReference>
<dbReference type="AlphaFoldDB" id="A0A315ZKG3"/>
<protein>
    <submittedName>
        <fullName evidence="2">Transposase-like protein</fullName>
    </submittedName>
</protein>
<dbReference type="Pfam" id="PF01527">
    <property type="entry name" value="HTH_Tnp_1"/>
    <property type="match status" value="1"/>
</dbReference>
<evidence type="ECO:0000256" key="1">
    <source>
        <dbReference type="SAM" id="Coils"/>
    </source>
</evidence>
<organism evidence="2 3">
    <name type="scientific">Quadrisphaera granulorum</name>
    <dbReference type="NCBI Taxonomy" id="317664"/>
    <lineage>
        <taxon>Bacteria</taxon>
        <taxon>Bacillati</taxon>
        <taxon>Actinomycetota</taxon>
        <taxon>Actinomycetes</taxon>
        <taxon>Kineosporiales</taxon>
        <taxon>Kineosporiaceae</taxon>
        <taxon>Quadrisphaera</taxon>
    </lineage>
</organism>
<sequence>MSGRKYTPEFREQLVREVIDTSRTIAEVSRENNVPGQTLGIWVNDARRARQENSENGDGQITETEVAELARLRREVQKLKAEKEFLGNAAAFFAKEYR</sequence>